<dbReference type="STRING" id="655353.SAMN04488056_101331"/>
<name>A0A1I5A439_9HYPH</name>
<organism evidence="2 3">
    <name type="scientific">Cohaesibacter marisflavi</name>
    <dbReference type="NCBI Taxonomy" id="655353"/>
    <lineage>
        <taxon>Bacteria</taxon>
        <taxon>Pseudomonadati</taxon>
        <taxon>Pseudomonadota</taxon>
        <taxon>Alphaproteobacteria</taxon>
        <taxon>Hyphomicrobiales</taxon>
        <taxon>Cohaesibacteraceae</taxon>
    </lineage>
</organism>
<gene>
    <name evidence="2" type="ORF">SAMN04488056_101331</name>
</gene>
<dbReference type="EMBL" id="FOVR01000001">
    <property type="protein sequence ID" value="SFN57009.1"/>
    <property type="molecule type" value="Genomic_DNA"/>
</dbReference>
<feature type="compositionally biased region" description="Polar residues" evidence="1">
    <location>
        <begin position="411"/>
        <end position="423"/>
    </location>
</feature>
<dbReference type="OrthoDB" id="9134461at2"/>
<feature type="region of interest" description="Disordered" evidence="1">
    <location>
        <begin position="403"/>
        <end position="423"/>
    </location>
</feature>
<feature type="region of interest" description="Disordered" evidence="1">
    <location>
        <begin position="1"/>
        <end position="25"/>
    </location>
</feature>
<dbReference type="InterPro" id="IPR006944">
    <property type="entry name" value="Phage/GTA_portal"/>
</dbReference>
<dbReference type="NCBIfam" id="TIGR01537">
    <property type="entry name" value="portal_HK97"/>
    <property type="match status" value="1"/>
</dbReference>
<dbReference type="AlphaFoldDB" id="A0A1I5A439"/>
<evidence type="ECO:0000313" key="2">
    <source>
        <dbReference type="EMBL" id="SFN57009.1"/>
    </source>
</evidence>
<dbReference type="RefSeq" id="WP_090068182.1">
    <property type="nucleotide sequence ID" value="NZ_FOVR01000001.1"/>
</dbReference>
<evidence type="ECO:0000256" key="1">
    <source>
        <dbReference type="SAM" id="MobiDB-lite"/>
    </source>
</evidence>
<sequence length="423" mass="46347">MLRWTLKGPARSRSPQIHKAKSNATDLAADTGALEGKNSRTGALVSVHQTGRPRWTPRDYGALALQGYARNPIVYRSIRMISEAAASATVYCLVGGERLTEHPVLNLLHHPNERQDGATWLESLYGHLLVSGNAYIEAVFGASSLKELHCLRPDRMKVVPGPNGWPDAYDYTIGNRAVRFHQNDDGALVPPILHITLFHPHDDHYGLSPLEAAQTSLDVHNAAASWNKALLDNSARPSGALVYAASEAGNLSDEQFERLKKELEEGYQGAMNAGRPLLLEGGLDWKSMSMSPRDMDFIDAKNSAAREIALAFGVPPMLLGIPGDNTYSNYAEANRAFWRQTVLPLASRCLQNIARWLSPAYDETFDLKIDLDLVSALASEREALWNRVGNASFLTENEKRTAVGYSPTDAPMSTTRSTGEGGK</sequence>
<dbReference type="Proteomes" id="UP000199236">
    <property type="component" value="Unassembled WGS sequence"/>
</dbReference>
<dbReference type="InterPro" id="IPR006427">
    <property type="entry name" value="Portal_HK97"/>
</dbReference>
<reference evidence="2 3" key="1">
    <citation type="submission" date="2016-10" db="EMBL/GenBank/DDBJ databases">
        <authorList>
            <person name="de Groot N.N."/>
        </authorList>
    </citation>
    <scope>NUCLEOTIDE SEQUENCE [LARGE SCALE GENOMIC DNA]</scope>
    <source>
        <strain evidence="2 3">CGMCC 1.9157</strain>
    </source>
</reference>
<evidence type="ECO:0000313" key="3">
    <source>
        <dbReference type="Proteomes" id="UP000199236"/>
    </source>
</evidence>
<keyword evidence="3" id="KW-1185">Reference proteome</keyword>
<proteinExistence type="predicted"/>
<accession>A0A1I5A439</accession>
<protein>
    <submittedName>
        <fullName evidence="2">Phage portal protein, HK97 family</fullName>
    </submittedName>
</protein>
<dbReference type="Pfam" id="PF04860">
    <property type="entry name" value="Phage_portal"/>
    <property type="match status" value="1"/>
</dbReference>